<feature type="compositionally biased region" description="Polar residues" evidence="1">
    <location>
        <begin position="57"/>
        <end position="67"/>
    </location>
</feature>
<accession>A0ABQ3WDE4</accession>
<reference evidence="2" key="1">
    <citation type="submission" date="2021-01" db="EMBL/GenBank/DDBJ databases">
        <title>Whole genome shotgun sequence of Actinoplanes capillaceus NBRC 16408.</title>
        <authorList>
            <person name="Komaki H."/>
            <person name="Tamura T."/>
        </authorList>
    </citation>
    <scope>NUCLEOTIDE SEQUENCE [LARGE SCALE GENOMIC DNA]</scope>
    <source>
        <strain evidence="2">NBRC 16408</strain>
    </source>
</reference>
<evidence type="ECO:0000256" key="1">
    <source>
        <dbReference type="SAM" id="MobiDB-lite"/>
    </source>
</evidence>
<organism evidence="2">
    <name type="scientific">Actinoplanes campanulatus</name>
    <dbReference type="NCBI Taxonomy" id="113559"/>
    <lineage>
        <taxon>Bacteria</taxon>
        <taxon>Bacillati</taxon>
        <taxon>Actinomycetota</taxon>
        <taxon>Actinomycetes</taxon>
        <taxon>Micromonosporales</taxon>
        <taxon>Micromonosporaceae</taxon>
        <taxon>Actinoplanes</taxon>
    </lineage>
</organism>
<comment type="caution">
    <text evidence="2">The sequence shown here is derived from an EMBL/GenBank/DDBJ whole genome shotgun (WGS) entry which is preliminary data.</text>
</comment>
<protein>
    <submittedName>
        <fullName evidence="2">Uncharacterized protein</fullName>
    </submittedName>
</protein>
<name>A0ABQ3WDE4_9ACTN</name>
<dbReference type="EMBL" id="BOMF01000043">
    <property type="protein sequence ID" value="GID45042.1"/>
    <property type="molecule type" value="Genomic_DNA"/>
</dbReference>
<proteinExistence type="predicted"/>
<feature type="region of interest" description="Disordered" evidence="1">
    <location>
        <begin position="48"/>
        <end position="67"/>
    </location>
</feature>
<sequence length="67" mass="7138">MIGRIREPLSWLSAPFPRSLNREKGGGADLGELTTFGGGQLTKIAKNHNRNHPHGASDSTCGSVQPI</sequence>
<evidence type="ECO:0000313" key="2">
    <source>
        <dbReference type="EMBL" id="GID45042.1"/>
    </source>
</evidence>
<gene>
    <name evidence="2" type="ORF">Aca07nite_23170</name>
</gene>